<keyword evidence="6 7" id="KW-0472">Membrane</keyword>
<sequence length="125" mass="13864">MMSHLFLNVEETVSVILFGIGFTMLLLHQNLIKKIMGMNIMDTAVYLFLAAKGYIRGRMVPIVVDGIRDVSAYINPVPSGLVLTGIVVSVSTTALMLALTIRLYERYGSLDLDEILTRAKEEEKA</sequence>
<feature type="transmembrane region" description="Helical" evidence="7">
    <location>
        <begin position="44"/>
        <end position="64"/>
    </location>
</feature>
<protein>
    <submittedName>
        <fullName evidence="8">Cation:proton antiporter subunit C</fullName>
    </submittedName>
</protein>
<dbReference type="AlphaFoldDB" id="A0AAX1SH14"/>
<feature type="transmembrane region" description="Helical" evidence="7">
    <location>
        <begin position="12"/>
        <end position="32"/>
    </location>
</feature>
<dbReference type="PANTHER" id="PTHR34583">
    <property type="entry name" value="ANTIPORTER SUBUNIT MNHC2-RELATED"/>
    <property type="match status" value="1"/>
</dbReference>
<comment type="caution">
    <text evidence="8">The sequence shown here is derived from an EMBL/GenBank/DDBJ whole genome shotgun (WGS) entry which is preliminary data.</text>
</comment>
<evidence type="ECO:0000256" key="6">
    <source>
        <dbReference type="ARBA" id="ARBA00023136"/>
    </source>
</evidence>
<evidence type="ECO:0000313" key="11">
    <source>
        <dbReference type="Proteomes" id="UP001299608"/>
    </source>
</evidence>
<reference evidence="8" key="3">
    <citation type="submission" date="2022-01" db="EMBL/GenBank/DDBJ databases">
        <title>Collection of gut derived symbiotic bacterial strains cultured from healthy donors.</title>
        <authorList>
            <person name="Lin H."/>
            <person name="Kohout C."/>
            <person name="Waligurski E."/>
            <person name="Pamer E.G."/>
        </authorList>
    </citation>
    <scope>NUCLEOTIDE SEQUENCE</scope>
    <source>
        <strain evidence="8">DFI.6.55</strain>
    </source>
</reference>
<dbReference type="Proteomes" id="UP001299608">
    <property type="component" value="Unassembled WGS sequence"/>
</dbReference>
<reference evidence="9 10" key="1">
    <citation type="journal article" date="2020" name="Cell Host Microbe">
        <title>Functional and Genomic Variation between Human-Derived Isolates of Lachnospiraceae Reveals Inter- and Intra-Species Diversity.</title>
        <authorList>
            <person name="Sorbara M.T."/>
            <person name="Littmann E.R."/>
            <person name="Fontana E."/>
            <person name="Moody T.U."/>
            <person name="Kohout C.E."/>
            <person name="Gjonbalaj M."/>
            <person name="Eaton V."/>
            <person name="Seok R."/>
            <person name="Leiner I.M."/>
            <person name="Pamer E.G."/>
        </authorList>
    </citation>
    <scope>NUCLEOTIDE SEQUENCE [LARGE SCALE GENOMIC DNA]</scope>
    <source>
        <strain evidence="9 10">MSK.1.17</strain>
    </source>
</reference>
<organism evidence="8 11">
    <name type="scientific">Enterocloster aldenensis</name>
    <dbReference type="NCBI Taxonomy" id="358742"/>
    <lineage>
        <taxon>Bacteria</taxon>
        <taxon>Bacillati</taxon>
        <taxon>Bacillota</taxon>
        <taxon>Clostridia</taxon>
        <taxon>Lachnospirales</taxon>
        <taxon>Lachnospiraceae</taxon>
        <taxon>Enterocloster</taxon>
    </lineage>
</organism>
<dbReference type="RefSeq" id="WP_117560917.1">
    <property type="nucleotide sequence ID" value="NZ_BAABZL010000001.1"/>
</dbReference>
<evidence type="ECO:0000313" key="10">
    <source>
        <dbReference type="Proteomes" id="UP000669239"/>
    </source>
</evidence>
<keyword evidence="10" id="KW-1185">Reference proteome</keyword>
<feature type="transmembrane region" description="Helical" evidence="7">
    <location>
        <begin position="76"/>
        <end position="99"/>
    </location>
</feature>
<dbReference type="GeneID" id="97208245"/>
<gene>
    <name evidence="9" type="ORF">G5B36_25465</name>
    <name evidence="8" type="ORF">L0N08_27600</name>
</gene>
<dbReference type="PANTHER" id="PTHR34583:SF2">
    <property type="entry name" value="ANTIPORTER SUBUNIT MNHC2-RELATED"/>
    <property type="match status" value="1"/>
</dbReference>
<dbReference type="EMBL" id="JAAITT010000054">
    <property type="protein sequence ID" value="NSJ52014.1"/>
    <property type="molecule type" value="Genomic_DNA"/>
</dbReference>
<dbReference type="Pfam" id="PF00420">
    <property type="entry name" value="Oxidored_q2"/>
    <property type="match status" value="1"/>
</dbReference>
<evidence type="ECO:0000256" key="5">
    <source>
        <dbReference type="ARBA" id="ARBA00022989"/>
    </source>
</evidence>
<keyword evidence="5 7" id="KW-1133">Transmembrane helix</keyword>
<evidence type="ECO:0000313" key="9">
    <source>
        <dbReference type="EMBL" id="NSJ52014.1"/>
    </source>
</evidence>
<proteinExistence type="inferred from homology"/>
<evidence type="ECO:0000256" key="4">
    <source>
        <dbReference type="ARBA" id="ARBA00022692"/>
    </source>
</evidence>
<comment type="similarity">
    <text evidence="2">Belongs to the CPA3 antiporters (TC 2.A.63) subunit C family.</text>
</comment>
<comment type="subcellular location">
    <subcellularLocation>
        <location evidence="1">Cell membrane</location>
        <topology evidence="1">Multi-pass membrane protein</topology>
    </subcellularLocation>
</comment>
<evidence type="ECO:0000313" key="8">
    <source>
        <dbReference type="EMBL" id="MCG4749178.1"/>
    </source>
</evidence>
<reference evidence="9" key="2">
    <citation type="submission" date="2020-02" db="EMBL/GenBank/DDBJ databases">
        <authorList>
            <person name="Littmann E."/>
            <person name="Sorbara M."/>
        </authorList>
    </citation>
    <scope>NUCLEOTIDE SEQUENCE</scope>
    <source>
        <strain evidence="9">MSK.1.17</strain>
    </source>
</reference>
<dbReference type="Proteomes" id="UP000669239">
    <property type="component" value="Unassembled WGS sequence"/>
</dbReference>
<evidence type="ECO:0000256" key="7">
    <source>
        <dbReference type="SAM" id="Phobius"/>
    </source>
</evidence>
<evidence type="ECO:0000256" key="3">
    <source>
        <dbReference type="ARBA" id="ARBA00022475"/>
    </source>
</evidence>
<dbReference type="Gene3D" id="1.10.287.3510">
    <property type="match status" value="1"/>
</dbReference>
<evidence type="ECO:0000256" key="1">
    <source>
        <dbReference type="ARBA" id="ARBA00004651"/>
    </source>
</evidence>
<name>A0AAX1SH14_9FIRM</name>
<dbReference type="GO" id="GO:0005886">
    <property type="term" value="C:plasma membrane"/>
    <property type="evidence" value="ECO:0007669"/>
    <property type="project" value="UniProtKB-SubCell"/>
</dbReference>
<accession>A0AAX1SH14</accession>
<evidence type="ECO:0000256" key="2">
    <source>
        <dbReference type="ARBA" id="ARBA00010388"/>
    </source>
</evidence>
<keyword evidence="3" id="KW-1003">Cell membrane</keyword>
<dbReference type="InterPro" id="IPR039428">
    <property type="entry name" value="NUOK/Mnh_C1-like"/>
</dbReference>
<dbReference type="InterPro" id="IPR050601">
    <property type="entry name" value="CPA3_antiporter_subunitC"/>
</dbReference>
<dbReference type="EMBL" id="JAKNGE010000054">
    <property type="protein sequence ID" value="MCG4749178.1"/>
    <property type="molecule type" value="Genomic_DNA"/>
</dbReference>
<keyword evidence="4 7" id="KW-0812">Transmembrane</keyword>